<feature type="transmembrane region" description="Helical" evidence="9">
    <location>
        <begin position="134"/>
        <end position="158"/>
    </location>
</feature>
<feature type="transmembrane region" description="Helical" evidence="9">
    <location>
        <begin position="178"/>
        <end position="198"/>
    </location>
</feature>
<dbReference type="PANTHER" id="PTHR37324">
    <property type="entry name" value="PTS SYSTEM GALACTITOL-SPECIFIC EIIC COMPONENT"/>
    <property type="match status" value="1"/>
</dbReference>
<evidence type="ECO:0000256" key="4">
    <source>
        <dbReference type="ARBA" id="ARBA00022597"/>
    </source>
</evidence>
<reference evidence="11 12" key="1">
    <citation type="journal article" date="2017" name="Antonie Van Leeuwenhoek">
        <title>Phylogenomic resolution of the bacterial genus Pantoea and its relationship with Erwinia and Tatumella.</title>
        <authorList>
            <person name="Palmer M."/>
            <person name="Steenkamp E.T."/>
            <person name="Coetzee M.P."/>
            <person name="Chan W.Y."/>
            <person name="van Zyl E."/>
            <person name="De Maayer P."/>
            <person name="Coutinho T.A."/>
            <person name="Blom J."/>
            <person name="Smits T.H."/>
            <person name="Duffy B."/>
            <person name="Venter S.N."/>
        </authorList>
    </citation>
    <scope>NUCLEOTIDE SEQUENCE [LARGE SCALE GENOMIC DNA]</scope>
    <source>
        <strain evidence="11 12">LMG 24534</strain>
    </source>
</reference>
<gene>
    <name evidence="11" type="ORF">HA41_14190</name>
</gene>
<evidence type="ECO:0000256" key="5">
    <source>
        <dbReference type="ARBA" id="ARBA00022683"/>
    </source>
</evidence>
<feature type="transmembrane region" description="Helical" evidence="9">
    <location>
        <begin position="329"/>
        <end position="348"/>
    </location>
</feature>
<keyword evidence="3" id="KW-1003">Cell membrane</keyword>
<dbReference type="RefSeq" id="WP_094121368.1">
    <property type="nucleotide sequence ID" value="NZ_MLFN01000044.1"/>
</dbReference>
<keyword evidence="7 9" id="KW-1133">Transmembrane helix</keyword>
<feature type="transmembrane region" description="Helical" evidence="9">
    <location>
        <begin position="417"/>
        <end position="435"/>
    </location>
</feature>
<organism evidence="11 12">
    <name type="scientific">Pantoea conspicua</name>
    <dbReference type="NCBI Taxonomy" id="472705"/>
    <lineage>
        <taxon>Bacteria</taxon>
        <taxon>Pseudomonadati</taxon>
        <taxon>Pseudomonadota</taxon>
        <taxon>Gammaproteobacteria</taxon>
        <taxon>Enterobacterales</taxon>
        <taxon>Erwiniaceae</taxon>
        <taxon>Pantoea</taxon>
    </lineage>
</organism>
<dbReference type="NCBIfam" id="TIGR00827">
    <property type="entry name" value="EIIC-GAT"/>
    <property type="match status" value="1"/>
</dbReference>
<feature type="domain" description="PTS EIIC type-2" evidence="10">
    <location>
        <begin position="6"/>
        <end position="435"/>
    </location>
</feature>
<dbReference type="PROSITE" id="PS51104">
    <property type="entry name" value="PTS_EIIC_TYPE_2"/>
    <property type="match status" value="1"/>
</dbReference>
<evidence type="ECO:0000313" key="12">
    <source>
        <dbReference type="Proteomes" id="UP000193933"/>
    </source>
</evidence>
<evidence type="ECO:0000256" key="8">
    <source>
        <dbReference type="ARBA" id="ARBA00023136"/>
    </source>
</evidence>
<feature type="transmembrane region" description="Helical" evidence="9">
    <location>
        <begin position="218"/>
        <end position="239"/>
    </location>
</feature>
<dbReference type="InterPro" id="IPR013853">
    <property type="entry name" value="EIIC-GAT"/>
</dbReference>
<evidence type="ECO:0000256" key="1">
    <source>
        <dbReference type="ARBA" id="ARBA00004651"/>
    </source>
</evidence>
<dbReference type="InterPro" id="IPR013014">
    <property type="entry name" value="PTS_EIIC_2"/>
</dbReference>
<keyword evidence="6 9" id="KW-0812">Transmembrane</keyword>
<evidence type="ECO:0000313" key="11">
    <source>
        <dbReference type="EMBL" id="ORM51764.1"/>
    </source>
</evidence>
<keyword evidence="12" id="KW-1185">Reference proteome</keyword>
<keyword evidence="4" id="KW-0762">Sugar transport</keyword>
<evidence type="ECO:0000256" key="6">
    <source>
        <dbReference type="ARBA" id="ARBA00022692"/>
    </source>
</evidence>
<protein>
    <submittedName>
        <fullName evidence="11">PTS galactitol transporter subunit IIC</fullName>
    </submittedName>
</protein>
<comment type="caution">
    <text evidence="11">The sequence shown here is derived from an EMBL/GenBank/DDBJ whole genome shotgun (WGS) entry which is preliminary data.</text>
</comment>
<dbReference type="GO" id="GO:0009401">
    <property type="term" value="P:phosphoenolpyruvate-dependent sugar phosphotransferase system"/>
    <property type="evidence" value="ECO:0007669"/>
    <property type="project" value="UniProtKB-KW"/>
</dbReference>
<keyword evidence="8 9" id="KW-0472">Membrane</keyword>
<feature type="transmembrane region" description="Helical" evidence="9">
    <location>
        <begin position="12"/>
        <end position="29"/>
    </location>
</feature>
<dbReference type="PANTHER" id="PTHR37324:SF2">
    <property type="entry name" value="PTS SYSTEM GALACTITOL-SPECIFIC EIIC COMPONENT"/>
    <property type="match status" value="1"/>
</dbReference>
<proteinExistence type="predicted"/>
<dbReference type="Proteomes" id="UP000193933">
    <property type="component" value="Unassembled WGS sequence"/>
</dbReference>
<comment type="subcellular location">
    <subcellularLocation>
        <location evidence="1">Cell membrane</location>
        <topology evidence="1">Multi-pass membrane protein</topology>
    </subcellularLocation>
</comment>
<dbReference type="GO" id="GO:0015577">
    <property type="term" value="F:galactitol transmembrane transporter activity"/>
    <property type="evidence" value="ECO:0007669"/>
    <property type="project" value="InterPro"/>
</dbReference>
<dbReference type="GO" id="GO:0005886">
    <property type="term" value="C:plasma membrane"/>
    <property type="evidence" value="ECO:0007669"/>
    <property type="project" value="UniProtKB-SubCell"/>
</dbReference>
<accession>A0A1X1BTU4</accession>
<evidence type="ECO:0000256" key="7">
    <source>
        <dbReference type="ARBA" id="ARBA00022989"/>
    </source>
</evidence>
<evidence type="ECO:0000256" key="9">
    <source>
        <dbReference type="SAM" id="Phobius"/>
    </source>
</evidence>
<evidence type="ECO:0000256" key="3">
    <source>
        <dbReference type="ARBA" id="ARBA00022475"/>
    </source>
</evidence>
<evidence type="ECO:0000256" key="2">
    <source>
        <dbReference type="ARBA" id="ARBA00022448"/>
    </source>
</evidence>
<dbReference type="OrthoDB" id="9787936at2"/>
<dbReference type="EMBL" id="MLFN01000044">
    <property type="protein sequence ID" value="ORM51764.1"/>
    <property type="molecule type" value="Genomic_DNA"/>
</dbReference>
<keyword evidence="5" id="KW-0598">Phosphotransferase system</keyword>
<evidence type="ECO:0000259" key="10">
    <source>
        <dbReference type="PROSITE" id="PS51104"/>
    </source>
</evidence>
<sequence length="460" mass="49015">MFTEIMRYILDLGPTVMLPIVIIIFSVCLGMKPGDAFKSGLFIGIGFVGIGLVIGLMLDSIGPAAKAMAANFEIGLDVVDVGWPGSSPMTWASQIALVAIPVAIAVNILMLVTRMTRVVNVDIWNIWHMTFTGAMMHLATGSYWLGILGVVLHAAFVYKLGDWFARDTRNYFDLDGIAVPHGTSAYMGPVAVLVDFIIDKVPGLKRIHFSADDVQKRFGAFGEPVTVGFIMGIIIGLLAGYDVKGVLQLAVKTAAVMLLMPRVIKPIMDGLNPIAKQARKRLQAKFGGQDFLIGLDPALLLGHTSVVSASLIFIPLTILIAVLVPGNRVLPFGDLATIGFFVAMAVAVHQGNLFRTLISGIIIMSMTLWIATQTVGLHTQLAANAGALKAGSQVASMDQGGSPITYLLIQFLTWQNATALAAIGVVYLTGVLLTWRRARAAVKAEQQEAATLSAGGSLSK</sequence>
<feature type="transmembrane region" description="Helical" evidence="9">
    <location>
        <begin position="298"/>
        <end position="323"/>
    </location>
</feature>
<keyword evidence="2" id="KW-0813">Transport</keyword>
<dbReference type="Pfam" id="PF03611">
    <property type="entry name" value="EIIC-GAT"/>
    <property type="match status" value="1"/>
</dbReference>
<dbReference type="InterPro" id="IPR004703">
    <property type="entry name" value="PTS_sugar-sp_permease"/>
</dbReference>
<dbReference type="PIRSF" id="PIRSF006304">
    <property type="entry name" value="GatC"/>
    <property type="match status" value="1"/>
</dbReference>
<name>A0A1X1BTU4_9GAMM</name>
<feature type="transmembrane region" description="Helical" evidence="9">
    <location>
        <begin position="41"/>
        <end position="58"/>
    </location>
</feature>
<feature type="transmembrane region" description="Helical" evidence="9">
    <location>
        <begin position="91"/>
        <end position="113"/>
    </location>
</feature>
<dbReference type="AlphaFoldDB" id="A0A1X1BTU4"/>